<dbReference type="Pfam" id="PF07883">
    <property type="entry name" value="Cupin_2"/>
    <property type="match status" value="1"/>
</dbReference>
<protein>
    <submittedName>
        <fullName evidence="2">Cupin domain-containing protein</fullName>
    </submittedName>
</protein>
<dbReference type="PANTHER" id="PTHR36114:SF1">
    <property type="entry name" value="16.7 KDA PROTEIN IN WHIE LOCUS"/>
    <property type="match status" value="1"/>
</dbReference>
<evidence type="ECO:0000259" key="1">
    <source>
        <dbReference type="Pfam" id="PF07883"/>
    </source>
</evidence>
<dbReference type="InterPro" id="IPR013096">
    <property type="entry name" value="Cupin_2"/>
</dbReference>
<organism evidence="2 3">
    <name type="scientific">Marichromatium bheemlicum</name>
    <dbReference type="NCBI Taxonomy" id="365339"/>
    <lineage>
        <taxon>Bacteria</taxon>
        <taxon>Pseudomonadati</taxon>
        <taxon>Pseudomonadota</taxon>
        <taxon>Gammaproteobacteria</taxon>
        <taxon>Chromatiales</taxon>
        <taxon>Chromatiaceae</taxon>
        <taxon>Marichromatium</taxon>
    </lineage>
</organism>
<name>A0ABX1I8I3_9GAMM</name>
<dbReference type="InterPro" id="IPR014710">
    <property type="entry name" value="RmlC-like_jellyroll"/>
</dbReference>
<comment type="caution">
    <text evidence="2">The sequence shown here is derived from an EMBL/GenBank/DDBJ whole genome shotgun (WGS) entry which is preliminary data.</text>
</comment>
<feature type="domain" description="Cupin type-2" evidence="1">
    <location>
        <begin position="41"/>
        <end position="109"/>
    </location>
</feature>
<gene>
    <name evidence="2" type="ORF">HF203_04775</name>
</gene>
<dbReference type="PANTHER" id="PTHR36114">
    <property type="entry name" value="16.7 KDA PROTEIN IN WHIE LOCUS"/>
    <property type="match status" value="1"/>
</dbReference>
<evidence type="ECO:0000313" key="2">
    <source>
        <dbReference type="EMBL" id="NKN32532.1"/>
    </source>
</evidence>
<dbReference type="SUPFAM" id="SSF51182">
    <property type="entry name" value="RmlC-like cupins"/>
    <property type="match status" value="1"/>
</dbReference>
<reference evidence="2 3" key="1">
    <citation type="submission" date="2020-04" db="EMBL/GenBank/DDBJ databases">
        <title>Draft Whole-Genome sequence of Marichromatium bheemlicum DSM 18632, type strain.</title>
        <authorList>
            <person name="Kyndt J.A."/>
            <person name="Meyer T.E."/>
        </authorList>
    </citation>
    <scope>NUCLEOTIDE SEQUENCE [LARGE SCALE GENOMIC DNA]</scope>
    <source>
        <strain evidence="2 3">DSM 18632</strain>
    </source>
</reference>
<sequence length="128" mass="14179">MSAAIEIHRPDPGAEYFFAEGCFILETWNRHDDPEVSIARARLTPGTTTRLHRLVATTERYLILQGSGHIALDDGTDRYVGPGDLVHIPAAAPQRITNSGETDLVFLAICTPRFRPEAYQDIDPAPHD</sequence>
<dbReference type="InterPro" id="IPR052044">
    <property type="entry name" value="PKS_Associated_Protein"/>
</dbReference>
<keyword evidence="3" id="KW-1185">Reference proteome</keyword>
<dbReference type="RefSeq" id="WP_168667118.1">
    <property type="nucleotide sequence ID" value="NZ_JAAXKX010000004.1"/>
</dbReference>
<proteinExistence type="predicted"/>
<dbReference type="CDD" id="cd02214">
    <property type="entry name" value="cupin_MJ1618"/>
    <property type="match status" value="1"/>
</dbReference>
<dbReference type="EMBL" id="JAAXKX010000004">
    <property type="protein sequence ID" value="NKN32532.1"/>
    <property type="molecule type" value="Genomic_DNA"/>
</dbReference>
<dbReference type="Gene3D" id="2.60.120.10">
    <property type="entry name" value="Jelly Rolls"/>
    <property type="match status" value="1"/>
</dbReference>
<accession>A0ABX1I8I3</accession>
<evidence type="ECO:0000313" key="3">
    <source>
        <dbReference type="Proteomes" id="UP000740754"/>
    </source>
</evidence>
<dbReference type="InterPro" id="IPR011051">
    <property type="entry name" value="RmlC_Cupin_sf"/>
</dbReference>
<dbReference type="Proteomes" id="UP000740754">
    <property type="component" value="Unassembled WGS sequence"/>
</dbReference>